<keyword evidence="4" id="KW-1185">Reference proteome</keyword>
<evidence type="ECO:0000259" key="2">
    <source>
        <dbReference type="PROSITE" id="PS51192"/>
    </source>
</evidence>
<dbReference type="EMBL" id="SDPO01000003">
    <property type="protein sequence ID" value="RXZ47350.1"/>
    <property type="molecule type" value="Genomic_DNA"/>
</dbReference>
<dbReference type="InterPro" id="IPR013670">
    <property type="entry name" value="EcoEI_R_C_dom"/>
</dbReference>
<feature type="region of interest" description="Disordered" evidence="1">
    <location>
        <begin position="568"/>
        <end position="594"/>
    </location>
</feature>
<dbReference type="InterPro" id="IPR027417">
    <property type="entry name" value="P-loop_NTPase"/>
</dbReference>
<dbReference type="GO" id="GO:0003677">
    <property type="term" value="F:DNA binding"/>
    <property type="evidence" value="ECO:0007669"/>
    <property type="project" value="InterPro"/>
</dbReference>
<dbReference type="RefSeq" id="WP_129231797.1">
    <property type="nucleotide sequence ID" value="NZ_SDPO01000003.1"/>
</dbReference>
<evidence type="ECO:0000313" key="4">
    <source>
        <dbReference type="Proteomes" id="UP000292935"/>
    </source>
</evidence>
<keyword evidence="3" id="KW-0378">Hydrolase</keyword>
<dbReference type="InterPro" id="IPR050742">
    <property type="entry name" value="Helicase_Restrict-Modif_Enz"/>
</dbReference>
<feature type="compositionally biased region" description="Low complexity" evidence="1">
    <location>
        <begin position="582"/>
        <end position="594"/>
    </location>
</feature>
<dbReference type="CDD" id="cd18032">
    <property type="entry name" value="DEXHc_RE_I_III_res"/>
    <property type="match status" value="1"/>
</dbReference>
<dbReference type="NCBIfam" id="NF046051">
    <property type="entry name" value="restrict_EcoAI"/>
    <property type="match status" value="1"/>
</dbReference>
<organism evidence="3 4">
    <name type="scientific">Agromyces fucosus</name>
    <dbReference type="NCBI Taxonomy" id="41985"/>
    <lineage>
        <taxon>Bacteria</taxon>
        <taxon>Bacillati</taxon>
        <taxon>Actinomycetota</taxon>
        <taxon>Actinomycetes</taxon>
        <taxon>Micrococcales</taxon>
        <taxon>Microbacteriaceae</taxon>
        <taxon>Agromyces</taxon>
    </lineage>
</organism>
<comment type="caution">
    <text evidence="3">The sequence shown here is derived from an EMBL/GenBank/DDBJ whole genome shotgun (WGS) entry which is preliminary data.</text>
</comment>
<dbReference type="Gene3D" id="3.90.1570.30">
    <property type="match status" value="1"/>
</dbReference>
<dbReference type="GO" id="GO:0005829">
    <property type="term" value="C:cytosol"/>
    <property type="evidence" value="ECO:0007669"/>
    <property type="project" value="TreeGrafter"/>
</dbReference>
<dbReference type="Gene3D" id="3.40.50.300">
    <property type="entry name" value="P-loop containing nucleotide triphosphate hydrolases"/>
    <property type="match status" value="2"/>
</dbReference>
<dbReference type="SUPFAM" id="SSF52540">
    <property type="entry name" value="P-loop containing nucleoside triphosphate hydrolases"/>
    <property type="match status" value="1"/>
</dbReference>
<dbReference type="SMART" id="SM00487">
    <property type="entry name" value="DEXDc"/>
    <property type="match status" value="1"/>
</dbReference>
<keyword evidence="3" id="KW-0347">Helicase</keyword>
<dbReference type="PANTHER" id="PTHR47396">
    <property type="entry name" value="TYPE I RESTRICTION ENZYME ECOKI R PROTEIN"/>
    <property type="match status" value="1"/>
</dbReference>
<accession>A0A4Q2JMJ3</accession>
<protein>
    <submittedName>
        <fullName evidence="3">DEAD/DEAH box helicase</fullName>
    </submittedName>
</protein>
<keyword evidence="3" id="KW-0067">ATP-binding</keyword>
<dbReference type="PANTHER" id="PTHR47396:SF1">
    <property type="entry name" value="ATP-DEPENDENT HELICASE IRC3-RELATED"/>
    <property type="match status" value="1"/>
</dbReference>
<dbReference type="PROSITE" id="PS51192">
    <property type="entry name" value="HELICASE_ATP_BIND_1"/>
    <property type="match status" value="1"/>
</dbReference>
<gene>
    <name evidence="3" type="ORF">ESP57_12275</name>
</gene>
<sequence>MIRHFGRRESDTCRDFVDPMLEAAGWRAEQITREFVVKADRITSSGGVARVLPDGRVDYVLEALGGVPCGVIEAKREYKNAADGLQQAVRYAQQLDAPLAYATNGRTIIERDMRTGHEREVESVGTPAELWSAWLDQQNVDAESGELIAQSFNRNRTSVRGDVIEPRWYQRVAVHRVLKAIGQGRQRVLLLMATGTGKTFTAMQVVAKLRSYQRAVHPDRNFRVLYLADLDLLLTQPMNKDFKPAFGTEPVHRVKGGANMSREIYFASYQAMTGAGDTEELFHDYPPDFFDLVIVDECHRGSADENSSWRRVLDHFSSAVQLGLTATPKRDAQIDTAAYFGAPVFEYSLRRGIEDGFLAPYRVRRVVLSPDADGWEPSPGELDRFGREIPEGVYSTKDFERIVSLVTRTELAARHLSRLLRIDPTARAMVFCVDQQHAEDMRRALAAQNADLMAADPTWAVRIVGLEPDRVRLLSEFTNPEGDTPIVATTSRLLSTGVDVEDLKFVVLFRPIGSMVEFKQIIGRGTRLYPEKGKTSFEIIDYVGATVKFEDPEFDGPPQRAVVDTVDGDGTTLGTEPVEVEPTGTWPTTGDDGQPGVAEPSPAFIVHDPIGIDHGDDWYRQPGKLFVDQGDFVVTAESIHVPDSSTGRLRLTEYAEFVGGAVRSIASSADDLAARWTHAPSREAVLAELAEHDVALSDLVGSDVVDVCDPLDVLAGLAWNTPLRTRAERARRARERHAAEIAVLSARAQEVLRALIEKYALYGVDEITNPNVLDVEPIRSIGSKVEIAREFVAAGGWPAQLDRVQEWLYSA</sequence>
<dbReference type="OrthoDB" id="9776021at2"/>
<reference evidence="3 4" key="1">
    <citation type="submission" date="2019-01" db="EMBL/GenBank/DDBJ databases">
        <authorList>
            <person name="Li J."/>
        </authorList>
    </citation>
    <scope>NUCLEOTIDE SEQUENCE [LARGE SCALE GENOMIC DNA]</scope>
    <source>
        <strain evidence="3 4">CCUG 35506</strain>
    </source>
</reference>
<dbReference type="GO" id="GO:0004386">
    <property type="term" value="F:helicase activity"/>
    <property type="evidence" value="ECO:0007669"/>
    <property type="project" value="UniProtKB-KW"/>
</dbReference>
<name>A0A4Q2JMJ3_9MICO</name>
<dbReference type="GO" id="GO:0006304">
    <property type="term" value="P:DNA modification"/>
    <property type="evidence" value="ECO:0007669"/>
    <property type="project" value="InterPro"/>
</dbReference>
<dbReference type="AlphaFoldDB" id="A0A4Q2JMJ3"/>
<dbReference type="InterPro" id="IPR001650">
    <property type="entry name" value="Helicase_C-like"/>
</dbReference>
<proteinExistence type="predicted"/>
<feature type="domain" description="Helicase ATP-binding" evidence="2">
    <location>
        <begin position="179"/>
        <end position="346"/>
    </location>
</feature>
<dbReference type="Pfam" id="PF04851">
    <property type="entry name" value="ResIII"/>
    <property type="match status" value="1"/>
</dbReference>
<evidence type="ECO:0000313" key="3">
    <source>
        <dbReference type="EMBL" id="RXZ47350.1"/>
    </source>
</evidence>
<evidence type="ECO:0000256" key="1">
    <source>
        <dbReference type="SAM" id="MobiDB-lite"/>
    </source>
</evidence>
<dbReference type="GO" id="GO:0016787">
    <property type="term" value="F:hydrolase activity"/>
    <property type="evidence" value="ECO:0007669"/>
    <property type="project" value="InterPro"/>
</dbReference>
<dbReference type="InterPro" id="IPR014001">
    <property type="entry name" value="Helicase_ATP-bd"/>
</dbReference>
<dbReference type="Pfam" id="PF00271">
    <property type="entry name" value="Helicase_C"/>
    <property type="match status" value="1"/>
</dbReference>
<dbReference type="Pfam" id="PF08463">
    <property type="entry name" value="EcoEI_R_C"/>
    <property type="match status" value="1"/>
</dbReference>
<dbReference type="Proteomes" id="UP000292935">
    <property type="component" value="Unassembled WGS sequence"/>
</dbReference>
<keyword evidence="3" id="KW-0547">Nucleotide-binding</keyword>
<dbReference type="InterPro" id="IPR006935">
    <property type="entry name" value="Helicase/UvrB_N"/>
</dbReference>
<dbReference type="GO" id="GO:0005524">
    <property type="term" value="F:ATP binding"/>
    <property type="evidence" value="ECO:0007669"/>
    <property type="project" value="InterPro"/>
</dbReference>